<protein>
    <submittedName>
        <fullName evidence="2">Helix-turn-helix transcriptional regulator</fullName>
    </submittedName>
</protein>
<dbReference type="CDD" id="cd00093">
    <property type="entry name" value="HTH_XRE"/>
    <property type="match status" value="1"/>
</dbReference>
<accession>A0ABS5DK77</accession>
<name>A0ABS5DK77_9PSEU</name>
<keyword evidence="3" id="KW-1185">Reference proteome</keyword>
<feature type="domain" description="HTH cro/C1-type" evidence="1">
    <location>
        <begin position="48"/>
        <end position="82"/>
    </location>
</feature>
<dbReference type="InterPro" id="IPR001387">
    <property type="entry name" value="Cro/C1-type_HTH"/>
</dbReference>
<gene>
    <name evidence="2" type="ORF">KBO27_22345</name>
</gene>
<evidence type="ECO:0000313" key="2">
    <source>
        <dbReference type="EMBL" id="MBQ0926698.1"/>
    </source>
</evidence>
<dbReference type="Pfam" id="PF01381">
    <property type="entry name" value="HTH_3"/>
    <property type="match status" value="1"/>
</dbReference>
<dbReference type="EMBL" id="JAGPXE010000010">
    <property type="protein sequence ID" value="MBQ0926698.1"/>
    <property type="molecule type" value="Genomic_DNA"/>
</dbReference>
<organism evidence="2 3">
    <name type="scientific">Saccharopolyspora endophytica</name>
    <dbReference type="NCBI Taxonomy" id="543886"/>
    <lineage>
        <taxon>Bacteria</taxon>
        <taxon>Bacillati</taxon>
        <taxon>Actinomycetota</taxon>
        <taxon>Actinomycetes</taxon>
        <taxon>Pseudonocardiales</taxon>
        <taxon>Pseudonocardiaceae</taxon>
        <taxon>Saccharopolyspora</taxon>
    </lineage>
</organism>
<sequence length="143" mass="16400">MEAEGGESRQETFAIKLRRLFDSVRSESGDTYTPREVAEALTQRGRKISRAYLYQLLKGESEPGYAVVEGLAEFFGVPLDYFSNTPRGEELNAQYELLAKLGDSNVRELAFRAKNLTPEGLRNVLRYMEFEEHRTKDEEHTSE</sequence>
<dbReference type="Proteomes" id="UP000674084">
    <property type="component" value="Unassembled WGS sequence"/>
</dbReference>
<comment type="caution">
    <text evidence="2">The sequence shown here is derived from an EMBL/GenBank/DDBJ whole genome shotgun (WGS) entry which is preliminary data.</text>
</comment>
<dbReference type="PROSITE" id="PS50943">
    <property type="entry name" value="HTH_CROC1"/>
    <property type="match status" value="1"/>
</dbReference>
<evidence type="ECO:0000313" key="3">
    <source>
        <dbReference type="Proteomes" id="UP000674084"/>
    </source>
</evidence>
<dbReference type="SUPFAM" id="SSF47413">
    <property type="entry name" value="lambda repressor-like DNA-binding domains"/>
    <property type="match status" value="1"/>
</dbReference>
<dbReference type="Gene3D" id="1.10.260.40">
    <property type="entry name" value="lambda repressor-like DNA-binding domains"/>
    <property type="match status" value="1"/>
</dbReference>
<dbReference type="RefSeq" id="WP_210971840.1">
    <property type="nucleotide sequence ID" value="NZ_JAGPXE010000010.1"/>
</dbReference>
<evidence type="ECO:0000259" key="1">
    <source>
        <dbReference type="PROSITE" id="PS50943"/>
    </source>
</evidence>
<dbReference type="InterPro" id="IPR010982">
    <property type="entry name" value="Lambda_DNA-bd_dom_sf"/>
</dbReference>
<proteinExistence type="predicted"/>
<reference evidence="2 3" key="1">
    <citation type="submission" date="2021-04" db="EMBL/GenBank/DDBJ databases">
        <title>Whole-genome sequencing of Saccharopolyspora endophytica KCTC 19397.</title>
        <authorList>
            <person name="Ay H."/>
            <person name="Saygin H."/>
            <person name="Sahin N."/>
        </authorList>
    </citation>
    <scope>NUCLEOTIDE SEQUENCE [LARGE SCALE GENOMIC DNA]</scope>
    <source>
        <strain evidence="2 3">KCTC 19397</strain>
    </source>
</reference>